<evidence type="ECO:0000313" key="2">
    <source>
        <dbReference type="EMBL" id="RDB26419.1"/>
    </source>
</evidence>
<gene>
    <name evidence="2" type="ORF">Hypma_006696</name>
</gene>
<sequence length="128" mass="14502">MVRRSRVKDALHWLTRNNSVYRHMKISKHALDALPEGLALSAQTFAPVFSGARQFGSDEKAFFVDMMTRQPATVMAECFPLLFPSGKGSLNVVFDWGSDDVQMDEDPRFLSMILWSKKYAVIMGHFVA</sequence>
<evidence type="ECO:0000313" key="3">
    <source>
        <dbReference type="Proteomes" id="UP000076154"/>
    </source>
</evidence>
<evidence type="ECO:0000259" key="1">
    <source>
        <dbReference type="Pfam" id="PF20209"/>
    </source>
</evidence>
<reference evidence="2" key="1">
    <citation type="submission" date="2018-04" db="EMBL/GenBank/DDBJ databases">
        <title>Whole genome sequencing of Hypsizygus marmoreus.</title>
        <authorList>
            <person name="Choi I.-G."/>
            <person name="Min B."/>
            <person name="Kim J.-G."/>
            <person name="Kim S."/>
            <person name="Oh Y.-L."/>
            <person name="Kong W.-S."/>
            <person name="Park H."/>
            <person name="Jeong J."/>
            <person name="Song E.-S."/>
        </authorList>
    </citation>
    <scope>NUCLEOTIDE SEQUENCE [LARGE SCALE GENOMIC DNA]</scope>
    <source>
        <strain evidence="2">51987-8</strain>
    </source>
</reference>
<dbReference type="InterPro" id="IPR046700">
    <property type="entry name" value="DUF6570"/>
</dbReference>
<dbReference type="AlphaFoldDB" id="A0A369JVR2"/>
<dbReference type="EMBL" id="LUEZ02000040">
    <property type="protein sequence ID" value="RDB26419.1"/>
    <property type="molecule type" value="Genomic_DNA"/>
</dbReference>
<dbReference type="Proteomes" id="UP000076154">
    <property type="component" value="Unassembled WGS sequence"/>
</dbReference>
<comment type="caution">
    <text evidence="2">The sequence shown here is derived from an EMBL/GenBank/DDBJ whole genome shotgun (WGS) entry which is preliminary data.</text>
</comment>
<feature type="domain" description="DUF6570" evidence="1">
    <location>
        <begin position="2"/>
        <end position="32"/>
    </location>
</feature>
<organism evidence="2 3">
    <name type="scientific">Hypsizygus marmoreus</name>
    <name type="common">White beech mushroom</name>
    <name type="synonym">Agaricus marmoreus</name>
    <dbReference type="NCBI Taxonomy" id="39966"/>
    <lineage>
        <taxon>Eukaryota</taxon>
        <taxon>Fungi</taxon>
        <taxon>Dikarya</taxon>
        <taxon>Basidiomycota</taxon>
        <taxon>Agaricomycotina</taxon>
        <taxon>Agaricomycetes</taxon>
        <taxon>Agaricomycetidae</taxon>
        <taxon>Agaricales</taxon>
        <taxon>Tricholomatineae</taxon>
        <taxon>Lyophyllaceae</taxon>
        <taxon>Hypsizygus</taxon>
    </lineage>
</organism>
<dbReference type="InParanoid" id="A0A369JVR2"/>
<name>A0A369JVR2_HYPMA</name>
<keyword evidence="3" id="KW-1185">Reference proteome</keyword>
<accession>A0A369JVR2</accession>
<protein>
    <recommendedName>
        <fullName evidence="1">DUF6570 domain-containing protein</fullName>
    </recommendedName>
</protein>
<proteinExistence type="predicted"/>
<dbReference type="Pfam" id="PF20209">
    <property type="entry name" value="DUF6570"/>
    <property type="match status" value="1"/>
</dbReference>